<accession>A0ACB7Y287</accession>
<name>A0ACB7Y287_9ERIC</name>
<dbReference type="EMBL" id="CM037155">
    <property type="protein sequence ID" value="KAH7847587.1"/>
    <property type="molecule type" value="Genomic_DNA"/>
</dbReference>
<organism evidence="1 2">
    <name type="scientific">Vaccinium darrowii</name>
    <dbReference type="NCBI Taxonomy" id="229202"/>
    <lineage>
        <taxon>Eukaryota</taxon>
        <taxon>Viridiplantae</taxon>
        <taxon>Streptophyta</taxon>
        <taxon>Embryophyta</taxon>
        <taxon>Tracheophyta</taxon>
        <taxon>Spermatophyta</taxon>
        <taxon>Magnoliopsida</taxon>
        <taxon>eudicotyledons</taxon>
        <taxon>Gunneridae</taxon>
        <taxon>Pentapetalae</taxon>
        <taxon>asterids</taxon>
        <taxon>Ericales</taxon>
        <taxon>Ericaceae</taxon>
        <taxon>Vaccinioideae</taxon>
        <taxon>Vaccinieae</taxon>
        <taxon>Vaccinium</taxon>
    </lineage>
</organism>
<gene>
    <name evidence="1" type="ORF">Vadar_027821</name>
</gene>
<keyword evidence="2" id="KW-1185">Reference proteome</keyword>
<dbReference type="Proteomes" id="UP000828048">
    <property type="component" value="Chromosome 5"/>
</dbReference>
<protein>
    <submittedName>
        <fullName evidence="1">Uncharacterized protein</fullName>
    </submittedName>
</protein>
<evidence type="ECO:0000313" key="1">
    <source>
        <dbReference type="EMBL" id="KAH7847587.1"/>
    </source>
</evidence>
<sequence>MGVYCVTGGTGFIAAYIVKSLLEKGHTVRTTVRDPENAEKVGFLWELNGAKERLKMFKADLMVEGSFNQAIQGADENVQAKFFNPLSKNSDQKLGLPPLKPLDQMFDDCIKSFQDRGFLVKVVKALKGNLPAASNGDDSGTILCDFKKHGHGEVEVGPISSSSVVIVVVYKREEIRASPFEA</sequence>
<proteinExistence type="predicted"/>
<evidence type="ECO:0000313" key="2">
    <source>
        <dbReference type="Proteomes" id="UP000828048"/>
    </source>
</evidence>
<comment type="caution">
    <text evidence="1">The sequence shown here is derived from an EMBL/GenBank/DDBJ whole genome shotgun (WGS) entry which is preliminary data.</text>
</comment>
<reference evidence="1 2" key="1">
    <citation type="journal article" date="2021" name="Hortic Res">
        <title>High-quality reference genome and annotation aids understanding of berry development for evergreen blueberry (Vaccinium darrowii).</title>
        <authorList>
            <person name="Yu J."/>
            <person name="Hulse-Kemp A.M."/>
            <person name="Babiker E."/>
            <person name="Staton M."/>
        </authorList>
    </citation>
    <scope>NUCLEOTIDE SEQUENCE [LARGE SCALE GENOMIC DNA]</scope>
    <source>
        <strain evidence="2">cv. NJ 8807/NJ 8810</strain>
        <tissue evidence="1">Young leaf</tissue>
    </source>
</reference>